<organism evidence="1 2">
    <name type="scientific">Carnegiea gigantea</name>
    <dbReference type="NCBI Taxonomy" id="171969"/>
    <lineage>
        <taxon>Eukaryota</taxon>
        <taxon>Viridiplantae</taxon>
        <taxon>Streptophyta</taxon>
        <taxon>Embryophyta</taxon>
        <taxon>Tracheophyta</taxon>
        <taxon>Spermatophyta</taxon>
        <taxon>Magnoliopsida</taxon>
        <taxon>eudicotyledons</taxon>
        <taxon>Gunneridae</taxon>
        <taxon>Pentapetalae</taxon>
        <taxon>Caryophyllales</taxon>
        <taxon>Cactineae</taxon>
        <taxon>Cactaceae</taxon>
        <taxon>Cactoideae</taxon>
        <taxon>Echinocereeae</taxon>
        <taxon>Carnegiea</taxon>
    </lineage>
</organism>
<keyword evidence="2" id="KW-1185">Reference proteome</keyword>
<comment type="caution">
    <text evidence="1">The sequence shown here is derived from an EMBL/GenBank/DDBJ whole genome shotgun (WGS) entry which is preliminary data.</text>
</comment>
<dbReference type="AlphaFoldDB" id="A0A9Q1K0P7"/>
<sequence>MEVLVEVKALEVPCSPLNSKRVVQLGVGGNPEINAVIPLPRASSSSSNDRIQPSDDLDEQNVDAVMREIQLRATQNFQTFYLLGEIWGESFPIVTVNSYVLTSIQAANLRPSLDVIVERFGAHSFSACNRPNQHPALLEDSKGCWIKVAPKKRTRLLPWVEVRQEVPLSENPRSVLSKSLKQLKQNAVTLQEKKEFCMRPMNLWSRHHPKRCHYITNGDVDVLSPILNDVIADLTDPVAEVVNAVLLDEGNKWLLSRSSVAVMQECRSLTSQGFYKRVFSYHYVNVTI</sequence>
<evidence type="ECO:0000313" key="2">
    <source>
        <dbReference type="Proteomes" id="UP001153076"/>
    </source>
</evidence>
<protein>
    <submittedName>
        <fullName evidence="1">Uncharacterized protein</fullName>
    </submittedName>
</protein>
<reference evidence="1" key="1">
    <citation type="submission" date="2022-04" db="EMBL/GenBank/DDBJ databases">
        <title>Carnegiea gigantea Genome sequencing and assembly v2.</title>
        <authorList>
            <person name="Copetti D."/>
            <person name="Sanderson M.J."/>
            <person name="Burquez A."/>
            <person name="Wojciechowski M.F."/>
        </authorList>
    </citation>
    <scope>NUCLEOTIDE SEQUENCE</scope>
    <source>
        <strain evidence="1">SGP5-SGP5p</strain>
        <tissue evidence="1">Aerial part</tissue>
    </source>
</reference>
<gene>
    <name evidence="1" type="ORF">Cgig2_025029</name>
</gene>
<evidence type="ECO:0000313" key="1">
    <source>
        <dbReference type="EMBL" id="KAJ8434603.1"/>
    </source>
</evidence>
<dbReference type="Proteomes" id="UP001153076">
    <property type="component" value="Unassembled WGS sequence"/>
</dbReference>
<proteinExistence type="predicted"/>
<name>A0A9Q1K0P7_9CARY</name>
<accession>A0A9Q1K0P7</accession>
<dbReference type="EMBL" id="JAKOGI010000464">
    <property type="protein sequence ID" value="KAJ8434603.1"/>
    <property type="molecule type" value="Genomic_DNA"/>
</dbReference>